<reference evidence="4" key="2">
    <citation type="journal article" date="2008" name="Nucleic Acids Res.">
        <title>The rice annotation project database (RAP-DB): 2008 update.</title>
        <authorList>
            <consortium name="The rice annotation project (RAP)"/>
        </authorList>
    </citation>
    <scope>GENOME REANNOTATION</scope>
    <source>
        <strain evidence="4">cv. Nipponbare</strain>
    </source>
</reference>
<name>Q2R5G1_ORYSJ</name>
<evidence type="ECO:0000313" key="4">
    <source>
        <dbReference type="Proteomes" id="UP000000763"/>
    </source>
</evidence>
<accession>Q2R5G1</accession>
<evidence type="ECO:0000256" key="1">
    <source>
        <dbReference type="SAM" id="MobiDB-lite"/>
    </source>
</evidence>
<dbReference type="InterPro" id="IPR018289">
    <property type="entry name" value="MULE_transposase_dom"/>
</dbReference>
<dbReference type="Proteomes" id="UP000000763">
    <property type="component" value="Chromosome 11"/>
</dbReference>
<reference evidence="4" key="1">
    <citation type="journal article" date="2005" name="Nature">
        <title>The map-based sequence of the rice genome.</title>
        <authorList>
            <consortium name="International rice genome sequencing project (IRGSP)"/>
            <person name="Matsumoto T."/>
            <person name="Wu J."/>
            <person name="Kanamori H."/>
            <person name="Katayose Y."/>
            <person name="Fujisawa M."/>
            <person name="Namiki N."/>
            <person name="Mizuno H."/>
            <person name="Yamamoto K."/>
            <person name="Antonio B.A."/>
            <person name="Baba T."/>
            <person name="Sakata K."/>
            <person name="Nagamura Y."/>
            <person name="Aoki H."/>
            <person name="Arikawa K."/>
            <person name="Arita K."/>
            <person name="Bito T."/>
            <person name="Chiden Y."/>
            <person name="Fujitsuka N."/>
            <person name="Fukunaka R."/>
            <person name="Hamada M."/>
            <person name="Harada C."/>
            <person name="Hayashi A."/>
            <person name="Hijishita S."/>
            <person name="Honda M."/>
            <person name="Hosokawa S."/>
            <person name="Ichikawa Y."/>
            <person name="Idonuma A."/>
            <person name="Iijima M."/>
            <person name="Ikeda M."/>
            <person name="Ikeno M."/>
            <person name="Ito K."/>
            <person name="Ito S."/>
            <person name="Ito T."/>
            <person name="Ito Y."/>
            <person name="Ito Y."/>
            <person name="Iwabuchi A."/>
            <person name="Kamiya K."/>
            <person name="Karasawa W."/>
            <person name="Kurita K."/>
            <person name="Katagiri S."/>
            <person name="Kikuta A."/>
            <person name="Kobayashi H."/>
            <person name="Kobayashi N."/>
            <person name="Machita K."/>
            <person name="Maehara T."/>
            <person name="Masukawa M."/>
            <person name="Mizubayashi T."/>
            <person name="Mukai Y."/>
            <person name="Nagasaki H."/>
            <person name="Nagata Y."/>
            <person name="Naito S."/>
            <person name="Nakashima M."/>
            <person name="Nakama Y."/>
            <person name="Nakamichi Y."/>
            <person name="Nakamura M."/>
            <person name="Meguro A."/>
            <person name="Negishi M."/>
            <person name="Ohta I."/>
            <person name="Ohta T."/>
            <person name="Okamoto M."/>
            <person name="Ono N."/>
            <person name="Saji S."/>
            <person name="Sakaguchi M."/>
            <person name="Sakai K."/>
            <person name="Shibata M."/>
            <person name="Shimokawa T."/>
            <person name="Song J."/>
            <person name="Takazaki Y."/>
            <person name="Terasawa K."/>
            <person name="Tsugane M."/>
            <person name="Tsuji K."/>
            <person name="Ueda S."/>
            <person name="Waki K."/>
            <person name="Yamagata H."/>
            <person name="Yamamoto M."/>
            <person name="Yamamoto S."/>
            <person name="Yamane H."/>
            <person name="Yoshiki S."/>
            <person name="Yoshihara R."/>
            <person name="Yukawa K."/>
            <person name="Zhong H."/>
            <person name="Yano M."/>
            <person name="Yuan Q."/>
            <person name="Ouyang S."/>
            <person name="Liu J."/>
            <person name="Jones K.M."/>
            <person name="Gansberger K."/>
            <person name="Moffat K."/>
            <person name="Hill J."/>
            <person name="Bera J."/>
            <person name="Fadrosh D."/>
            <person name="Jin S."/>
            <person name="Johri S."/>
            <person name="Kim M."/>
            <person name="Overton L."/>
            <person name="Reardon M."/>
            <person name="Tsitrin T."/>
            <person name="Vuong H."/>
            <person name="Weaver B."/>
            <person name="Ciecko A."/>
            <person name="Tallon L."/>
            <person name="Jackson J."/>
            <person name="Pai G."/>
            <person name="Aken S.V."/>
            <person name="Utterback T."/>
            <person name="Reidmuller S."/>
            <person name="Feldblyum T."/>
            <person name="Hsiao J."/>
            <person name="Zismann V."/>
            <person name="Iobst S."/>
            <person name="de Vazeille A.R."/>
            <person name="Buell C.R."/>
            <person name="Ying K."/>
            <person name="Li Y."/>
            <person name="Lu T."/>
            <person name="Huang Y."/>
            <person name="Zhao Q."/>
            <person name="Feng Q."/>
            <person name="Zhang L."/>
            <person name="Zhu J."/>
            <person name="Weng Q."/>
            <person name="Mu J."/>
            <person name="Lu Y."/>
            <person name="Fan D."/>
            <person name="Liu Y."/>
            <person name="Guan J."/>
            <person name="Zhang Y."/>
            <person name="Yu S."/>
            <person name="Liu X."/>
            <person name="Zhang Y."/>
            <person name="Hong G."/>
            <person name="Han B."/>
            <person name="Choisne N."/>
            <person name="Demange N."/>
            <person name="Orjeda G."/>
            <person name="Samain S."/>
            <person name="Cattolico L."/>
            <person name="Pelletier E."/>
            <person name="Couloux A."/>
            <person name="Segurens B."/>
            <person name="Wincker P."/>
            <person name="D'Hont A."/>
            <person name="Scarpelli C."/>
            <person name="Weissenbach J."/>
            <person name="Salanoubat M."/>
            <person name="Quetier F."/>
            <person name="Yu Y."/>
            <person name="Kim H.R."/>
            <person name="Rambo T."/>
            <person name="Currie J."/>
            <person name="Collura K."/>
            <person name="Luo M."/>
            <person name="Yang T."/>
            <person name="Ammiraju J.S.S."/>
            <person name="Engler F."/>
            <person name="Soderlund C."/>
            <person name="Wing R.A."/>
            <person name="Palmer L.E."/>
            <person name="de la Bastide M."/>
            <person name="Spiegel L."/>
            <person name="Nascimento L."/>
            <person name="Zutavern T."/>
            <person name="O'Shaughnessy A."/>
            <person name="Dike S."/>
            <person name="Dedhia N."/>
            <person name="Preston R."/>
            <person name="Balija V."/>
            <person name="McCombie W.R."/>
            <person name="Chow T."/>
            <person name="Chen H."/>
            <person name="Chung M."/>
            <person name="Chen C."/>
            <person name="Shaw J."/>
            <person name="Wu H."/>
            <person name="Hsiao K."/>
            <person name="Chao Y."/>
            <person name="Chu M."/>
            <person name="Cheng C."/>
            <person name="Hour A."/>
            <person name="Lee P."/>
            <person name="Lin S."/>
            <person name="Lin Y."/>
            <person name="Liou J."/>
            <person name="Liu S."/>
            <person name="Hsing Y."/>
            <person name="Raghuvanshi S."/>
            <person name="Mohanty A."/>
            <person name="Bharti A.K."/>
            <person name="Gaur A."/>
            <person name="Gupta V."/>
            <person name="Kumar D."/>
            <person name="Ravi V."/>
            <person name="Vij S."/>
            <person name="Kapur A."/>
            <person name="Khurana P."/>
            <person name="Khurana P."/>
            <person name="Khurana J.P."/>
            <person name="Tyagi A.K."/>
            <person name="Gaikwad K."/>
            <person name="Singh A."/>
            <person name="Dalal V."/>
            <person name="Srivastava S."/>
            <person name="Dixit A."/>
            <person name="Pal A.K."/>
            <person name="Ghazi I.A."/>
            <person name="Yadav M."/>
            <person name="Pandit A."/>
            <person name="Bhargava A."/>
            <person name="Sureshbabu K."/>
            <person name="Batra K."/>
            <person name="Sharma T.R."/>
            <person name="Mohapatra T."/>
            <person name="Singh N.K."/>
            <person name="Messing J."/>
            <person name="Nelson A.B."/>
            <person name="Fuks G."/>
            <person name="Kavchok S."/>
            <person name="Keizer G."/>
            <person name="Linton E."/>
            <person name="Llaca V."/>
            <person name="Song R."/>
            <person name="Tanyolac B."/>
            <person name="Young S."/>
            <person name="Ho-Il K."/>
            <person name="Hahn J.H."/>
            <person name="Sangsakoo G."/>
            <person name="Vanavichit A."/>
            <person name="de Mattos Luiz.A.T."/>
            <person name="Zimmer P.D."/>
            <person name="Malone G."/>
            <person name="Dellagostin O."/>
            <person name="de Oliveira A.C."/>
            <person name="Bevan M."/>
            <person name="Bancroft I."/>
            <person name="Minx P."/>
            <person name="Cordum H."/>
            <person name="Wilson R."/>
            <person name="Cheng Z."/>
            <person name="Jin W."/>
            <person name="Jiang J."/>
            <person name="Leong S.A."/>
            <person name="Iwama H."/>
            <person name="Gojobori T."/>
            <person name="Itoh T."/>
            <person name="Niimura Y."/>
            <person name="Fujii Y."/>
            <person name="Habara T."/>
            <person name="Sakai H."/>
            <person name="Sato Y."/>
            <person name="Wilson G."/>
            <person name="Kumar K."/>
            <person name="McCouch S."/>
            <person name="Juretic N."/>
            <person name="Hoen D."/>
            <person name="Wright S."/>
            <person name="Bruskiewich R."/>
            <person name="Bureau T."/>
            <person name="Miyao A."/>
            <person name="Hirochika H."/>
            <person name="Nishikawa T."/>
            <person name="Kadowaki K."/>
            <person name="Sugiura M."/>
            <person name="Burr B."/>
            <person name="Sasaki T."/>
        </authorList>
    </citation>
    <scope>NUCLEOTIDE SEQUENCE [LARGE SCALE GENOMIC DNA]</scope>
    <source>
        <strain evidence="4">cv. Nipponbare</strain>
    </source>
</reference>
<evidence type="ECO:0000259" key="2">
    <source>
        <dbReference type="Pfam" id="PF10551"/>
    </source>
</evidence>
<proteinExistence type="predicted"/>
<sequence>MSSTLKVLRFVFTGFRRSNRRSTGGQIGGKRRLDRRHMGGPTSAAGDYGGQTRDSTPVRPAASTRSDRQINLGQTDFRRFRGPYLAIDSTFLIGKFKGQLAVVCAIDGHNWMHPVACGIFDSETNENWIWFMQQLRDAIGTPTGLAICTDAGKGVDNAVNEVFSSAEHRECMKHLVTNFKKKFFGKRFFEKHIAAMQKAKPEAMSYLKKYHKRLWSRSQFSTVCKVDYVTNNLAKSFNNMVKDWKGLHLYDFLEKIRRWMMVKWDKRRRICMKFEGRILPHIVKELNEKSRDLDMVVTRNGDFEAEVEVKGVSMAKANHGFFLAPPILKRSAGRPKTMRYKGCTEKGSKRSGRHKCPICKTYGHHWNNCKEGDPEQLAAMLAER</sequence>
<dbReference type="AlphaFoldDB" id="Q2R5G1"/>
<dbReference type="PANTHER" id="PTHR31973:SF195">
    <property type="entry name" value="MUDR FAMILY TRANSPOSASE"/>
    <property type="match status" value="1"/>
</dbReference>
<organism evidence="3 4">
    <name type="scientific">Oryza sativa subsp. japonica</name>
    <name type="common">Rice</name>
    <dbReference type="NCBI Taxonomy" id="39947"/>
    <lineage>
        <taxon>Eukaryota</taxon>
        <taxon>Viridiplantae</taxon>
        <taxon>Streptophyta</taxon>
        <taxon>Embryophyta</taxon>
        <taxon>Tracheophyta</taxon>
        <taxon>Spermatophyta</taxon>
        <taxon>Magnoliopsida</taxon>
        <taxon>Liliopsida</taxon>
        <taxon>Poales</taxon>
        <taxon>Poaceae</taxon>
        <taxon>BOP clade</taxon>
        <taxon>Oryzoideae</taxon>
        <taxon>Oryzeae</taxon>
        <taxon>Oryzinae</taxon>
        <taxon>Oryza</taxon>
        <taxon>Oryza sativa</taxon>
    </lineage>
</organism>
<dbReference type="EMBL" id="AC146947">
    <property type="protein sequence ID" value="AAX95320.1"/>
    <property type="molecule type" value="Genomic_DNA"/>
</dbReference>
<feature type="domain" description="MULE transposase" evidence="2">
    <location>
        <begin position="85"/>
        <end position="178"/>
    </location>
</feature>
<dbReference type="Pfam" id="PF10551">
    <property type="entry name" value="MULE"/>
    <property type="match status" value="1"/>
</dbReference>
<feature type="region of interest" description="Disordered" evidence="1">
    <location>
        <begin position="20"/>
        <end position="67"/>
    </location>
</feature>
<dbReference type="PANTHER" id="PTHR31973">
    <property type="entry name" value="POLYPROTEIN, PUTATIVE-RELATED"/>
    <property type="match status" value="1"/>
</dbReference>
<evidence type="ECO:0000313" key="3">
    <source>
        <dbReference type="EMBL" id="AAX95320.1"/>
    </source>
</evidence>
<protein>
    <recommendedName>
        <fullName evidence="2">MULE transposase domain-containing protein</fullName>
    </recommendedName>
</protein>